<keyword evidence="1" id="KW-1133">Transmembrane helix</keyword>
<proteinExistence type="predicted"/>
<keyword evidence="1" id="KW-0472">Membrane</keyword>
<dbReference type="EMBL" id="CM000849">
    <property type="protein sequence ID" value="KRH08583.1"/>
    <property type="molecule type" value="Genomic_DNA"/>
</dbReference>
<reference evidence="2 3" key="1">
    <citation type="journal article" date="2010" name="Nature">
        <title>Genome sequence of the palaeopolyploid soybean.</title>
        <authorList>
            <person name="Schmutz J."/>
            <person name="Cannon S.B."/>
            <person name="Schlueter J."/>
            <person name="Ma J."/>
            <person name="Mitros T."/>
            <person name="Nelson W."/>
            <person name="Hyten D.L."/>
            <person name="Song Q."/>
            <person name="Thelen J.J."/>
            <person name="Cheng J."/>
            <person name="Xu D."/>
            <person name="Hellsten U."/>
            <person name="May G.D."/>
            <person name="Yu Y."/>
            <person name="Sakurai T."/>
            <person name="Umezawa T."/>
            <person name="Bhattacharyya M.K."/>
            <person name="Sandhu D."/>
            <person name="Valliyodan B."/>
            <person name="Lindquist E."/>
            <person name="Peto M."/>
            <person name="Grant D."/>
            <person name="Shu S."/>
            <person name="Goodstein D."/>
            <person name="Barry K."/>
            <person name="Futrell-Griggs M."/>
            <person name="Abernathy B."/>
            <person name="Du J."/>
            <person name="Tian Z."/>
            <person name="Zhu L."/>
            <person name="Gill N."/>
            <person name="Joshi T."/>
            <person name="Libault M."/>
            <person name="Sethuraman A."/>
            <person name="Zhang X.-C."/>
            <person name="Shinozaki K."/>
            <person name="Nguyen H.T."/>
            <person name="Wing R.A."/>
            <person name="Cregan P."/>
            <person name="Specht J."/>
            <person name="Grimwood J."/>
            <person name="Rokhsar D."/>
            <person name="Stacey G."/>
            <person name="Shoemaker R.C."/>
            <person name="Jackson S.A."/>
        </authorList>
    </citation>
    <scope>NUCLEOTIDE SEQUENCE [LARGE SCALE GENOMIC DNA]</scope>
    <source>
        <strain evidence="3">cv. Williams 82</strain>
        <tissue evidence="2">Callus</tissue>
    </source>
</reference>
<protein>
    <submittedName>
        <fullName evidence="2 3">Uncharacterized protein</fullName>
    </submittedName>
</protein>
<evidence type="ECO:0000256" key="1">
    <source>
        <dbReference type="SAM" id="Phobius"/>
    </source>
</evidence>
<gene>
    <name evidence="2" type="ORF">GLYMA_16G158800</name>
</gene>
<accession>A0A0R0FRE1</accession>
<keyword evidence="4" id="KW-1185">Reference proteome</keyword>
<reference evidence="3" key="2">
    <citation type="submission" date="2018-02" db="UniProtKB">
        <authorList>
            <consortium name="EnsemblPlants"/>
        </authorList>
    </citation>
    <scope>IDENTIFICATION</scope>
    <source>
        <strain evidence="3">Williams 82</strain>
    </source>
</reference>
<feature type="transmembrane region" description="Helical" evidence="1">
    <location>
        <begin position="40"/>
        <end position="57"/>
    </location>
</feature>
<dbReference type="Gramene" id="KRH08583">
    <property type="protein sequence ID" value="KRH08583"/>
    <property type="gene ID" value="GLYMA_16G158800"/>
</dbReference>
<keyword evidence="1" id="KW-0812">Transmembrane</keyword>
<reference evidence="2" key="3">
    <citation type="submission" date="2018-07" db="EMBL/GenBank/DDBJ databases">
        <title>WGS assembly of Glycine max.</title>
        <authorList>
            <person name="Schmutz J."/>
            <person name="Cannon S."/>
            <person name="Schlueter J."/>
            <person name="Ma J."/>
            <person name="Mitros T."/>
            <person name="Nelson W."/>
            <person name="Hyten D."/>
            <person name="Song Q."/>
            <person name="Thelen J."/>
            <person name="Cheng J."/>
            <person name="Xu D."/>
            <person name="Hellsten U."/>
            <person name="May G."/>
            <person name="Yu Y."/>
            <person name="Sakurai T."/>
            <person name="Umezawa T."/>
            <person name="Bhattacharyya M."/>
            <person name="Sandhu D."/>
            <person name="Valliyodan B."/>
            <person name="Lindquist E."/>
            <person name="Peto M."/>
            <person name="Grant D."/>
            <person name="Shu S."/>
            <person name="Goodstein D."/>
            <person name="Barry K."/>
            <person name="Futrell-Griggs M."/>
            <person name="Abernathy B."/>
            <person name="Du J."/>
            <person name="Tian Z."/>
            <person name="Zhu L."/>
            <person name="Gill N."/>
            <person name="Joshi T."/>
            <person name="Libault M."/>
            <person name="Sethuraman A."/>
            <person name="Zhang X."/>
            <person name="Shinozaki K."/>
            <person name="Nguyen H."/>
            <person name="Wing R."/>
            <person name="Cregan P."/>
            <person name="Specht J."/>
            <person name="Grimwood J."/>
            <person name="Rokhsar D."/>
            <person name="Stacey G."/>
            <person name="Shoemaker R."/>
            <person name="Jackson S."/>
        </authorList>
    </citation>
    <scope>NUCLEOTIDE SEQUENCE</scope>
    <source>
        <tissue evidence="2">Callus</tissue>
    </source>
</reference>
<evidence type="ECO:0000313" key="2">
    <source>
        <dbReference type="EMBL" id="KRH08583.1"/>
    </source>
</evidence>
<dbReference type="EnsemblPlants" id="KRH08583">
    <property type="protein sequence ID" value="KRH08583"/>
    <property type="gene ID" value="GLYMA_16G158800"/>
</dbReference>
<dbReference type="InParanoid" id="A0A0R0FRE1"/>
<organism evidence="2">
    <name type="scientific">Glycine max</name>
    <name type="common">Soybean</name>
    <name type="synonym">Glycine hispida</name>
    <dbReference type="NCBI Taxonomy" id="3847"/>
    <lineage>
        <taxon>Eukaryota</taxon>
        <taxon>Viridiplantae</taxon>
        <taxon>Streptophyta</taxon>
        <taxon>Embryophyta</taxon>
        <taxon>Tracheophyta</taxon>
        <taxon>Spermatophyta</taxon>
        <taxon>Magnoliopsida</taxon>
        <taxon>eudicotyledons</taxon>
        <taxon>Gunneridae</taxon>
        <taxon>Pentapetalae</taxon>
        <taxon>rosids</taxon>
        <taxon>fabids</taxon>
        <taxon>Fabales</taxon>
        <taxon>Fabaceae</taxon>
        <taxon>Papilionoideae</taxon>
        <taxon>50 kb inversion clade</taxon>
        <taxon>NPAAA clade</taxon>
        <taxon>indigoferoid/millettioid clade</taxon>
        <taxon>Phaseoleae</taxon>
        <taxon>Glycine</taxon>
        <taxon>Glycine subgen. Soja</taxon>
    </lineage>
</organism>
<evidence type="ECO:0000313" key="3">
    <source>
        <dbReference type="EnsemblPlants" id="KRH08583"/>
    </source>
</evidence>
<name>A0A0R0FRE1_SOYBN</name>
<dbReference type="Proteomes" id="UP000008827">
    <property type="component" value="Chromosome 16"/>
</dbReference>
<dbReference type="AlphaFoldDB" id="A0A0R0FRE1"/>
<sequence length="91" mass="10890">MDWGSWKKANLLHYHSSPIKDHNSEHTYRIAVVFLLARKLQYGDLFWILLVLLYLTFSQSFSNRYIKLGTLHGQSFYCFVYPNKKNCTFHQ</sequence>
<evidence type="ECO:0000313" key="4">
    <source>
        <dbReference type="Proteomes" id="UP000008827"/>
    </source>
</evidence>